<keyword evidence="1" id="KW-0812">Transmembrane</keyword>
<evidence type="ECO:0000313" key="3">
    <source>
        <dbReference type="Proteomes" id="UP000806378"/>
    </source>
</evidence>
<keyword evidence="3" id="KW-1185">Reference proteome</keyword>
<evidence type="ECO:0000313" key="2">
    <source>
        <dbReference type="EMBL" id="KAF7846914.1"/>
    </source>
</evidence>
<protein>
    <submittedName>
        <fullName evidence="2">Uncharacterized protein</fullName>
    </submittedName>
</protein>
<dbReference type="Proteomes" id="UP000806378">
    <property type="component" value="Unassembled WGS sequence"/>
</dbReference>
<feature type="transmembrane region" description="Helical" evidence="1">
    <location>
        <begin position="36"/>
        <end position="56"/>
    </location>
</feature>
<keyword evidence="1" id="KW-1133">Transmembrane helix</keyword>
<dbReference type="EMBL" id="MU091577">
    <property type="protein sequence ID" value="KAF7846914.1"/>
    <property type="molecule type" value="Genomic_DNA"/>
</dbReference>
<name>A0A8T0CI49_CORYI</name>
<dbReference type="Gramene" id="rna-gnl|WGS:JABURB|Cocit.L3594.1">
    <property type="protein sequence ID" value="cds-KAF7846914.1"/>
    <property type="gene ID" value="gene-BT93_L3594"/>
</dbReference>
<comment type="caution">
    <text evidence="2">The sequence shown here is derived from an EMBL/GenBank/DDBJ whole genome shotgun (WGS) entry which is preliminary data.</text>
</comment>
<organism evidence="2 3">
    <name type="scientific">Corymbia citriodora subsp. variegata</name>
    <dbReference type="NCBI Taxonomy" id="360336"/>
    <lineage>
        <taxon>Eukaryota</taxon>
        <taxon>Viridiplantae</taxon>
        <taxon>Streptophyta</taxon>
        <taxon>Embryophyta</taxon>
        <taxon>Tracheophyta</taxon>
        <taxon>Spermatophyta</taxon>
        <taxon>Magnoliopsida</taxon>
        <taxon>eudicotyledons</taxon>
        <taxon>Gunneridae</taxon>
        <taxon>Pentapetalae</taxon>
        <taxon>rosids</taxon>
        <taxon>malvids</taxon>
        <taxon>Myrtales</taxon>
        <taxon>Myrtaceae</taxon>
        <taxon>Myrtoideae</taxon>
        <taxon>Eucalypteae</taxon>
        <taxon>Corymbia</taxon>
    </lineage>
</organism>
<proteinExistence type="predicted"/>
<reference evidence="2" key="1">
    <citation type="submission" date="2020-05" db="EMBL/GenBank/DDBJ databases">
        <title>WGS assembly of Corymbia citriodora subspecies variegata.</title>
        <authorList>
            <person name="Barry K."/>
            <person name="Hundley H."/>
            <person name="Shu S."/>
            <person name="Jenkins J."/>
            <person name="Grimwood J."/>
            <person name="Baten A."/>
        </authorList>
    </citation>
    <scope>NUCLEOTIDE SEQUENCE</scope>
    <source>
        <strain evidence="2">CV2-018</strain>
    </source>
</reference>
<keyword evidence="1" id="KW-0472">Membrane</keyword>
<dbReference type="AlphaFoldDB" id="A0A8T0CI49"/>
<sequence length="103" mass="12031">MVPLLVSLLVFLLLYTPEMLVLLLVCSPEVLLRRVPFIPVQMLVPLLVFLLVLLLCRVPSIPIQYLNLRWHKMHCTPEIVHARLKRSKVDRKVVRGSMWLKQP</sequence>
<accession>A0A8T0CI49</accession>
<gene>
    <name evidence="2" type="ORF">BT93_L3594</name>
</gene>
<evidence type="ECO:0000256" key="1">
    <source>
        <dbReference type="SAM" id="Phobius"/>
    </source>
</evidence>